<sequence length="137" mass="15476">MNDCLFCTIISGDIPARKIYEDDEFLSFLDIFPANKGHSLVIPKAHHQDIESIPEELYAGLALRAKRVADILSEKLSPEGVTIFQMNKSAGWQSVFHIHFHVIPRWEADSLHKPWSIAPGVESELESVQQIIGFHRG</sequence>
<dbReference type="InterPro" id="IPR036265">
    <property type="entry name" value="HIT-like_sf"/>
</dbReference>
<dbReference type="PANTHER" id="PTHR46648">
    <property type="entry name" value="HIT FAMILY PROTEIN 1"/>
    <property type="match status" value="1"/>
</dbReference>
<dbReference type="Gene3D" id="3.30.428.10">
    <property type="entry name" value="HIT-like"/>
    <property type="match status" value="1"/>
</dbReference>
<name>A0A6J5Z173_9ZZZZ</name>
<evidence type="ECO:0000313" key="2">
    <source>
        <dbReference type="EMBL" id="CAB4333940.1"/>
    </source>
</evidence>
<feature type="domain" description="HIT" evidence="1">
    <location>
        <begin position="5"/>
        <end position="112"/>
    </location>
</feature>
<dbReference type="GO" id="GO:0009117">
    <property type="term" value="P:nucleotide metabolic process"/>
    <property type="evidence" value="ECO:0007669"/>
    <property type="project" value="TreeGrafter"/>
</dbReference>
<gene>
    <name evidence="2" type="ORF">UFOPK3775_00399</name>
</gene>
<dbReference type="PANTHER" id="PTHR46648:SF1">
    <property type="entry name" value="ADENOSINE 5'-MONOPHOSPHORAMIDASE HNT1"/>
    <property type="match status" value="1"/>
</dbReference>
<dbReference type="GO" id="GO:0003824">
    <property type="term" value="F:catalytic activity"/>
    <property type="evidence" value="ECO:0007669"/>
    <property type="project" value="InterPro"/>
</dbReference>
<dbReference type="InterPro" id="IPR039384">
    <property type="entry name" value="HINT"/>
</dbReference>
<accession>A0A6J5Z173</accession>
<dbReference type="InterPro" id="IPR011146">
    <property type="entry name" value="HIT-like"/>
</dbReference>
<organism evidence="2">
    <name type="scientific">freshwater metagenome</name>
    <dbReference type="NCBI Taxonomy" id="449393"/>
    <lineage>
        <taxon>unclassified sequences</taxon>
        <taxon>metagenomes</taxon>
        <taxon>ecological metagenomes</taxon>
    </lineage>
</organism>
<dbReference type="SUPFAM" id="SSF54197">
    <property type="entry name" value="HIT-like"/>
    <property type="match status" value="1"/>
</dbReference>
<evidence type="ECO:0000259" key="1">
    <source>
        <dbReference type="PROSITE" id="PS51084"/>
    </source>
</evidence>
<dbReference type="InterPro" id="IPR001310">
    <property type="entry name" value="Histidine_triad_HIT"/>
</dbReference>
<dbReference type="PROSITE" id="PS51084">
    <property type="entry name" value="HIT_2"/>
    <property type="match status" value="1"/>
</dbReference>
<reference evidence="2" key="1">
    <citation type="submission" date="2020-05" db="EMBL/GenBank/DDBJ databases">
        <authorList>
            <person name="Chiriac C."/>
            <person name="Salcher M."/>
            <person name="Ghai R."/>
            <person name="Kavagutti S V."/>
        </authorList>
    </citation>
    <scope>NUCLEOTIDE SEQUENCE</scope>
</reference>
<dbReference type="CDD" id="cd01277">
    <property type="entry name" value="HINT_subgroup"/>
    <property type="match status" value="1"/>
</dbReference>
<protein>
    <submittedName>
        <fullName evidence="2">Unannotated protein</fullName>
    </submittedName>
</protein>
<dbReference type="PRINTS" id="PR00332">
    <property type="entry name" value="HISTRIAD"/>
</dbReference>
<proteinExistence type="predicted"/>
<dbReference type="EMBL" id="CAESAK010000037">
    <property type="protein sequence ID" value="CAB4333940.1"/>
    <property type="molecule type" value="Genomic_DNA"/>
</dbReference>
<dbReference type="AlphaFoldDB" id="A0A6J5Z173"/>
<dbReference type="Pfam" id="PF01230">
    <property type="entry name" value="HIT"/>
    <property type="match status" value="1"/>
</dbReference>